<keyword evidence="14" id="KW-1185">Reference proteome</keyword>
<dbReference type="InterPro" id="IPR023996">
    <property type="entry name" value="TonB-dep_OMP_SusC/RagA"/>
</dbReference>
<dbReference type="SUPFAM" id="SSF49464">
    <property type="entry name" value="Carboxypeptidase regulatory domain-like"/>
    <property type="match status" value="1"/>
</dbReference>
<keyword evidence="4 8" id="KW-0812">Transmembrane</keyword>
<dbReference type="SUPFAM" id="SSF56935">
    <property type="entry name" value="Porins"/>
    <property type="match status" value="1"/>
</dbReference>
<dbReference type="Pfam" id="PF00593">
    <property type="entry name" value="TonB_dep_Rec_b-barrel"/>
    <property type="match status" value="1"/>
</dbReference>
<dbReference type="Pfam" id="PF13715">
    <property type="entry name" value="CarbopepD_reg_2"/>
    <property type="match status" value="1"/>
</dbReference>
<comment type="similarity">
    <text evidence="8 9">Belongs to the TonB-dependent receptor family.</text>
</comment>
<evidence type="ECO:0000259" key="11">
    <source>
        <dbReference type="Pfam" id="PF00593"/>
    </source>
</evidence>
<dbReference type="GO" id="GO:0009279">
    <property type="term" value="C:cell outer membrane"/>
    <property type="evidence" value="ECO:0007669"/>
    <property type="project" value="UniProtKB-SubCell"/>
</dbReference>
<accession>A0A6L9EE30</accession>
<dbReference type="Gene3D" id="2.170.130.10">
    <property type="entry name" value="TonB-dependent receptor, plug domain"/>
    <property type="match status" value="1"/>
</dbReference>
<keyword evidence="5 9" id="KW-0798">TonB box</keyword>
<keyword evidence="10" id="KW-0732">Signal</keyword>
<keyword evidence="2 8" id="KW-0813">Transport</keyword>
<dbReference type="Gene3D" id="2.40.170.20">
    <property type="entry name" value="TonB-dependent receptor, beta-barrel domain"/>
    <property type="match status" value="1"/>
</dbReference>
<feature type="signal peptide" evidence="10">
    <location>
        <begin position="1"/>
        <end position="20"/>
    </location>
</feature>
<dbReference type="PROSITE" id="PS52016">
    <property type="entry name" value="TONB_DEPENDENT_REC_3"/>
    <property type="match status" value="1"/>
</dbReference>
<evidence type="ECO:0000256" key="6">
    <source>
        <dbReference type="ARBA" id="ARBA00023136"/>
    </source>
</evidence>
<feature type="domain" description="TonB-dependent receptor plug" evidence="12">
    <location>
        <begin position="113"/>
        <end position="220"/>
    </location>
</feature>
<dbReference type="InterPro" id="IPR012910">
    <property type="entry name" value="Plug_dom"/>
</dbReference>
<evidence type="ECO:0000256" key="7">
    <source>
        <dbReference type="ARBA" id="ARBA00023237"/>
    </source>
</evidence>
<dbReference type="Gene3D" id="2.60.40.1120">
    <property type="entry name" value="Carboxypeptidase-like, regulatory domain"/>
    <property type="match status" value="1"/>
</dbReference>
<reference evidence="13 14" key="1">
    <citation type="submission" date="2020-01" db="EMBL/GenBank/DDBJ databases">
        <title>Bacteria diversity of Porities sp.</title>
        <authorList>
            <person name="Wang G."/>
        </authorList>
    </citation>
    <scope>NUCLEOTIDE SEQUENCE [LARGE SCALE GENOMIC DNA]</scope>
    <source>
        <strain evidence="13 14">R33</strain>
    </source>
</reference>
<evidence type="ECO:0000256" key="1">
    <source>
        <dbReference type="ARBA" id="ARBA00004571"/>
    </source>
</evidence>
<dbReference type="NCBIfam" id="TIGR04056">
    <property type="entry name" value="OMP_RagA_SusC"/>
    <property type="match status" value="1"/>
</dbReference>
<keyword evidence="3 8" id="KW-1134">Transmembrane beta strand</keyword>
<sequence>MKRKWTTVSFWVLSILFSFGQEKTISGKVTDSNNLPLPGVTVIIEGTTRGVQTDFDGNYSIRASNGETLLFTYIGKRDVSSIIGASNVINVMMEESAEALEEVVVTAYGTSRKEDFTGSANVVRATDFELRAATSPITALEGAATGVQIISSSGQPGSGPGIVIRGVGTLNGVTAPLYIVDGMQFEGSLASINQDDIQSMTVLKDAASTALYGSRASNGVVIITTKKGRQDSPVRVNFSSQYGFITQAIDEYDFVSPGQYYELMWEAYKNALGGDAVEASATIYSRLGYNPFNVANDAIVDTNGNLNPNAQVVYQSLNWYDVLERTGSRKNHSLSITGGSQRSQVFFSASYLKEDGYVIESDFERLTTRLNADFDAADWLKVGGSVNLTFAETNGPDGAGTTSIVNPFGFAKDMGSIYPVYLEDTNGDYVLDAEGQRQFDLGEGYSDYNIQSRPNNPGRHAIAEAIFNDNLDRTNTIGFRYYADIRLLDGLNFKVNYGQDIQDGIDKEYENNIVGDGAPTGRYGETRFRRTVENFNQILTYNRSINNVHNVDLTLGHESFDRNYSENSGLSNTQTAEGIYEFVNFSVPTDLSGYTSDKTLEGYFARLNYNFDNKYYLSASARRDGSSVFDQDVRWGNFYSIGGSWRVDQENFMENIGFINQLKIRGSYGEVGNDRLLVSGSTTRQDFYISQPRYEITSNAGAPAIFWSNLGNSTLTWEASENWDLAVEFGLFNNFLDGTFEYYNKTSSDLLYNLPIALSNGLNEKPENIGTIVNDGYELSLTGHMINTANFKWDMSLQASTFKNEITELPTPFVLGSKRWDEGRSRYDFYIFDYAGVDPDNGNSLYFMYEDDPDTEERIPVLNDDGSHATTNDWQEAGRAYVDASAVPDIIGSVRNAFSYRGLDLDFLITYSIGGEILDYGYADMMHEGEYGVSLHVDQLDAWRAPGDITNVPRLENGNVNQFQRMSTRFLTDATFYALRNANLSYSFEKRLTDKLGLNSLRLFVSGENLYIKTKRRGLNAQYNLAGTPSGNDYNPNRVVSLGLNVSF</sequence>
<evidence type="ECO:0000256" key="10">
    <source>
        <dbReference type="SAM" id="SignalP"/>
    </source>
</evidence>
<dbReference type="InterPro" id="IPR037066">
    <property type="entry name" value="Plug_dom_sf"/>
</dbReference>
<proteinExistence type="inferred from homology"/>
<feature type="domain" description="TonB-dependent receptor-like beta-barrel" evidence="11">
    <location>
        <begin position="436"/>
        <end position="811"/>
    </location>
</feature>
<protein>
    <submittedName>
        <fullName evidence="13">SusC/RagA family TonB-linked outer membrane protein</fullName>
    </submittedName>
</protein>
<gene>
    <name evidence="13" type="ORF">GTQ38_13195</name>
</gene>
<evidence type="ECO:0000256" key="8">
    <source>
        <dbReference type="PROSITE-ProRule" id="PRU01360"/>
    </source>
</evidence>
<comment type="caution">
    <text evidence="13">The sequence shown here is derived from an EMBL/GenBank/DDBJ whole genome shotgun (WGS) entry which is preliminary data.</text>
</comment>
<name>A0A6L9EE30_9FLAO</name>
<comment type="subcellular location">
    <subcellularLocation>
        <location evidence="1 8">Cell outer membrane</location>
        <topology evidence="1 8">Multi-pass membrane protein</topology>
    </subcellularLocation>
</comment>
<dbReference type="InterPro" id="IPR023997">
    <property type="entry name" value="TonB-dep_OMP_SusC/RagA_CS"/>
</dbReference>
<dbReference type="EMBL" id="WXYO01000006">
    <property type="protein sequence ID" value="NAS12966.1"/>
    <property type="molecule type" value="Genomic_DNA"/>
</dbReference>
<dbReference type="Pfam" id="PF07715">
    <property type="entry name" value="Plug"/>
    <property type="match status" value="1"/>
</dbReference>
<evidence type="ECO:0000256" key="5">
    <source>
        <dbReference type="ARBA" id="ARBA00023077"/>
    </source>
</evidence>
<evidence type="ECO:0000313" key="14">
    <source>
        <dbReference type="Proteomes" id="UP000475249"/>
    </source>
</evidence>
<dbReference type="InterPro" id="IPR008969">
    <property type="entry name" value="CarboxyPept-like_regulatory"/>
</dbReference>
<evidence type="ECO:0000313" key="13">
    <source>
        <dbReference type="EMBL" id="NAS12966.1"/>
    </source>
</evidence>
<evidence type="ECO:0000256" key="3">
    <source>
        <dbReference type="ARBA" id="ARBA00022452"/>
    </source>
</evidence>
<evidence type="ECO:0000256" key="9">
    <source>
        <dbReference type="RuleBase" id="RU003357"/>
    </source>
</evidence>
<evidence type="ECO:0000256" key="4">
    <source>
        <dbReference type="ARBA" id="ARBA00022692"/>
    </source>
</evidence>
<dbReference type="AlphaFoldDB" id="A0A6L9EE30"/>
<evidence type="ECO:0000256" key="2">
    <source>
        <dbReference type="ARBA" id="ARBA00022448"/>
    </source>
</evidence>
<dbReference type="Proteomes" id="UP000475249">
    <property type="component" value="Unassembled WGS sequence"/>
</dbReference>
<dbReference type="InterPro" id="IPR036942">
    <property type="entry name" value="Beta-barrel_TonB_sf"/>
</dbReference>
<keyword evidence="6 8" id="KW-0472">Membrane</keyword>
<dbReference type="InterPro" id="IPR000531">
    <property type="entry name" value="Beta-barrel_TonB"/>
</dbReference>
<feature type="chain" id="PRO_5026715052" evidence="10">
    <location>
        <begin position="21"/>
        <end position="1048"/>
    </location>
</feature>
<evidence type="ECO:0000259" key="12">
    <source>
        <dbReference type="Pfam" id="PF07715"/>
    </source>
</evidence>
<dbReference type="NCBIfam" id="TIGR04057">
    <property type="entry name" value="SusC_RagA_signa"/>
    <property type="match status" value="1"/>
</dbReference>
<keyword evidence="7 8" id="KW-0998">Cell outer membrane</keyword>
<dbReference type="InterPro" id="IPR039426">
    <property type="entry name" value="TonB-dep_rcpt-like"/>
</dbReference>
<organism evidence="13 14">
    <name type="scientific">Poritiphilus flavus</name>
    <dbReference type="NCBI Taxonomy" id="2697053"/>
    <lineage>
        <taxon>Bacteria</taxon>
        <taxon>Pseudomonadati</taxon>
        <taxon>Bacteroidota</taxon>
        <taxon>Flavobacteriia</taxon>
        <taxon>Flavobacteriales</taxon>
        <taxon>Flavobacteriaceae</taxon>
        <taxon>Poritiphilus</taxon>
    </lineage>
</organism>